<evidence type="ECO:0000256" key="8">
    <source>
        <dbReference type="ARBA" id="ARBA00022737"/>
    </source>
</evidence>
<evidence type="ECO:0000313" key="17">
    <source>
        <dbReference type="Proteomes" id="UP000186922"/>
    </source>
</evidence>
<reference evidence="16 17" key="1">
    <citation type="journal article" date="2016" name="Nat. Commun.">
        <title>Extremotolerant tardigrade genome and improved radiotolerance of human cultured cells by tardigrade-unique protein.</title>
        <authorList>
            <person name="Hashimoto T."/>
            <person name="Horikawa D.D."/>
            <person name="Saito Y."/>
            <person name="Kuwahara H."/>
            <person name="Kozuka-Hata H."/>
            <person name="Shin-I T."/>
            <person name="Minakuchi Y."/>
            <person name="Ohishi K."/>
            <person name="Motoyama A."/>
            <person name="Aizu T."/>
            <person name="Enomoto A."/>
            <person name="Kondo K."/>
            <person name="Tanaka S."/>
            <person name="Hara Y."/>
            <person name="Koshikawa S."/>
            <person name="Sagara H."/>
            <person name="Miura T."/>
            <person name="Yokobori S."/>
            <person name="Miyagawa K."/>
            <person name="Suzuki Y."/>
            <person name="Kubo T."/>
            <person name="Oyama M."/>
            <person name="Kohara Y."/>
            <person name="Fujiyama A."/>
            <person name="Arakawa K."/>
            <person name="Katayama T."/>
            <person name="Toyoda A."/>
            <person name="Kunieda T."/>
        </authorList>
    </citation>
    <scope>NUCLEOTIDE SEQUENCE [LARGE SCALE GENOMIC DNA]</scope>
    <source>
        <strain evidence="16 17">YOKOZUNA-1</strain>
    </source>
</reference>
<feature type="region of interest" description="Disordered" evidence="14">
    <location>
        <begin position="419"/>
        <end position="439"/>
    </location>
</feature>
<keyword evidence="17" id="KW-1185">Reference proteome</keyword>
<evidence type="ECO:0000256" key="5">
    <source>
        <dbReference type="ARBA" id="ARBA00022448"/>
    </source>
</evidence>
<dbReference type="GO" id="GO:0048193">
    <property type="term" value="P:Golgi vesicle transport"/>
    <property type="evidence" value="ECO:0007669"/>
    <property type="project" value="TreeGrafter"/>
</dbReference>
<keyword evidence="6" id="KW-1003">Cell membrane</keyword>
<evidence type="ECO:0000256" key="4">
    <source>
        <dbReference type="ARBA" id="ARBA00010956"/>
    </source>
</evidence>
<proteinExistence type="inferred from homology"/>
<dbReference type="Pfam" id="PF16474">
    <property type="entry name" value="KIND"/>
    <property type="match status" value="1"/>
</dbReference>
<dbReference type="GO" id="GO:0005856">
    <property type="term" value="C:cytoskeleton"/>
    <property type="evidence" value="ECO:0007669"/>
    <property type="project" value="UniProtKB-SubCell"/>
</dbReference>
<dbReference type="SMART" id="SM00750">
    <property type="entry name" value="KIND"/>
    <property type="match status" value="1"/>
</dbReference>
<feature type="domain" description="KIND" evidence="15">
    <location>
        <begin position="12"/>
        <end position="185"/>
    </location>
</feature>
<dbReference type="Proteomes" id="UP000186922">
    <property type="component" value="Unassembled WGS sequence"/>
</dbReference>
<dbReference type="GO" id="GO:0005938">
    <property type="term" value="C:cell cortex"/>
    <property type="evidence" value="ECO:0007669"/>
    <property type="project" value="TreeGrafter"/>
</dbReference>
<dbReference type="InterPro" id="IPR029901">
    <property type="entry name" value="Spire"/>
</dbReference>
<dbReference type="PANTHER" id="PTHR21345">
    <property type="entry name" value="SPIRE"/>
    <property type="match status" value="1"/>
</dbReference>
<dbReference type="GO" id="GO:0040038">
    <property type="term" value="P:polar body extrusion after meiotic divisions"/>
    <property type="evidence" value="ECO:0007669"/>
    <property type="project" value="TreeGrafter"/>
</dbReference>
<comment type="similarity">
    <text evidence="4">Belongs to the spire family.</text>
</comment>
<keyword evidence="9" id="KW-0653">Protein transport</keyword>
<evidence type="ECO:0000259" key="15">
    <source>
        <dbReference type="PROSITE" id="PS51377"/>
    </source>
</evidence>
<feature type="region of interest" description="Disordered" evidence="14">
    <location>
        <begin position="751"/>
        <end position="781"/>
    </location>
</feature>
<keyword evidence="12" id="KW-0206">Cytoskeleton</keyword>
<gene>
    <name evidence="16" type="primary">RvY_15032</name>
    <name evidence="16" type="synonym">RvY_15032.1</name>
    <name evidence="16" type="ORF">RvY_15032-1</name>
</gene>
<name>A0A1D1W1P2_RAMVA</name>
<dbReference type="GO" id="GO:0005886">
    <property type="term" value="C:plasma membrane"/>
    <property type="evidence" value="ECO:0007669"/>
    <property type="project" value="UniProtKB-SubCell"/>
</dbReference>
<dbReference type="GO" id="GO:0051295">
    <property type="term" value="P:establishment of meiotic spindle localization"/>
    <property type="evidence" value="ECO:0007669"/>
    <property type="project" value="TreeGrafter"/>
</dbReference>
<keyword evidence="11" id="KW-0009">Actin-binding</keyword>
<dbReference type="GO" id="GO:0003779">
    <property type="term" value="F:actin binding"/>
    <property type="evidence" value="ECO:0007669"/>
    <property type="project" value="UniProtKB-KW"/>
</dbReference>
<evidence type="ECO:0000256" key="2">
    <source>
        <dbReference type="ARBA" id="ARBA00004245"/>
    </source>
</evidence>
<protein>
    <recommendedName>
        <fullName evidence="15">KIND domain-containing protein</fullName>
    </recommendedName>
</protein>
<feature type="compositionally biased region" description="Basic and acidic residues" evidence="14">
    <location>
        <begin position="419"/>
        <end position="429"/>
    </location>
</feature>
<evidence type="ECO:0000313" key="16">
    <source>
        <dbReference type="EMBL" id="GAV04809.1"/>
    </source>
</evidence>
<feature type="compositionally biased region" description="Polar residues" evidence="14">
    <location>
        <begin position="757"/>
        <end position="781"/>
    </location>
</feature>
<feature type="compositionally biased region" description="Low complexity" evidence="14">
    <location>
        <begin position="359"/>
        <end position="370"/>
    </location>
</feature>
<comment type="caution">
    <text evidence="16">The sequence shown here is derived from an EMBL/GenBank/DDBJ whole genome shotgun (WGS) entry which is preliminary data.</text>
</comment>
<dbReference type="AlphaFoldDB" id="A0A1D1W1P2"/>
<dbReference type="GO" id="GO:0051639">
    <property type="term" value="P:actin filament network formation"/>
    <property type="evidence" value="ECO:0007669"/>
    <property type="project" value="TreeGrafter"/>
</dbReference>
<comment type="subcellular location">
    <subcellularLocation>
        <location evidence="3">Cell membrane</location>
        <topology evidence="3">Peripheral membrane protein</topology>
        <orientation evidence="3">Cytoplasmic side</orientation>
    </subcellularLocation>
    <subcellularLocation>
        <location evidence="2">Cytoplasm</location>
        <location evidence="2">Cytoskeleton</location>
    </subcellularLocation>
    <subcellularLocation>
        <location evidence="1">Cytoplasmic vesicle membrane</location>
        <topology evidence="1">Peripheral membrane protein</topology>
        <orientation evidence="1">Cytoplasmic side</orientation>
    </subcellularLocation>
</comment>
<evidence type="ECO:0000256" key="12">
    <source>
        <dbReference type="ARBA" id="ARBA00023212"/>
    </source>
</evidence>
<dbReference type="GO" id="GO:0030659">
    <property type="term" value="C:cytoplasmic vesicle membrane"/>
    <property type="evidence" value="ECO:0007669"/>
    <property type="project" value="UniProtKB-SubCell"/>
</dbReference>
<evidence type="ECO:0000256" key="13">
    <source>
        <dbReference type="ARBA" id="ARBA00023329"/>
    </source>
</evidence>
<evidence type="ECO:0000256" key="6">
    <source>
        <dbReference type="ARBA" id="ARBA00022475"/>
    </source>
</evidence>
<keyword evidence="8" id="KW-0677">Repeat</keyword>
<feature type="region of interest" description="Disordered" evidence="14">
    <location>
        <begin position="539"/>
        <end position="566"/>
    </location>
</feature>
<dbReference type="STRING" id="947166.A0A1D1W1P2"/>
<feature type="region of interest" description="Disordered" evidence="14">
    <location>
        <begin position="609"/>
        <end position="637"/>
    </location>
</feature>
<dbReference type="GO" id="GO:0008017">
    <property type="term" value="F:microtubule binding"/>
    <property type="evidence" value="ECO:0007669"/>
    <property type="project" value="TreeGrafter"/>
</dbReference>
<dbReference type="GO" id="GO:0030041">
    <property type="term" value="P:actin filament polymerization"/>
    <property type="evidence" value="ECO:0007669"/>
    <property type="project" value="TreeGrafter"/>
</dbReference>
<evidence type="ECO:0000256" key="1">
    <source>
        <dbReference type="ARBA" id="ARBA00004180"/>
    </source>
</evidence>
<dbReference type="Gene3D" id="1.10.510.10">
    <property type="entry name" value="Transferase(Phosphotransferase) domain 1"/>
    <property type="match status" value="1"/>
</dbReference>
<dbReference type="InterPro" id="IPR011019">
    <property type="entry name" value="KIND_dom"/>
</dbReference>
<keyword evidence="13" id="KW-0968">Cytoplasmic vesicle</keyword>
<accession>A0A1D1W1P2</accession>
<evidence type="ECO:0000256" key="9">
    <source>
        <dbReference type="ARBA" id="ARBA00022927"/>
    </source>
</evidence>
<dbReference type="GO" id="GO:0015031">
    <property type="term" value="P:protein transport"/>
    <property type="evidence" value="ECO:0007669"/>
    <property type="project" value="UniProtKB-KW"/>
</dbReference>
<keyword evidence="10" id="KW-0472">Membrane</keyword>
<sequence length="781" mass="88164">MDRTTQLARDKLPLSRIIAAFEVGINEEQSWAVLHQACEYFSKHQQDVSPGLQSFDVDNIFLDKQGFVAVGKVKSVTTEAESEAGKEDQDKENLKEVISLSEEGFLQQLSFALYEACQYGLSSEQEATLSSDLKSLLERMASEFYSDIPQPSTPLNFVLQKIRERHKGDYYQAVCRALVVECCDLLSFLKHVRSDTNQRSDLVSSSGRELVPLQPKDEFRTWAKHWVKVMESLREGVQLRKVARDNELERASDEHGPTVYELTPYEMLMEDIRLRRFSLKTAVISDEESVRMRLEPHDIILEYIRSRPPLSPAAKRRLKPKIEQPTPAEALMDSIRKFPHEALRKTPVTTPVPSRRGSKSNLSTSTASNLSHLPSILMEAHSDSGPMGDTGDALTPRRKLVIPDIEPSPTLDFLIEERDNEDGGHHDHSSSSYDEMSMTNNRPGYSEVVSLTLDEIAWIRGALAKAELENLEEQDQRLFDNVRQQKICFSCKRVKFGTWWMRQSGVKCHLCQNTICTACCRQMVLPCAQLDRIPVHTLSPALEPDQQDERHLRDNIPLTPSPNRDKRMIASSTVPRQKLQRSMTHDFTTCATMPKAQTRQRLPLRDGLAMSTQSSPLPRPPATSFNHSPLQTAQRRKISLPSEETALLIQVCIECHNVLYHAIMESQAERFSLHSARVHQLTGGLDTRQRRPLPLRRATMTELGPLSTAASYHTSASSVISDSQSDSLDEDFNAADMEDFLEDIQAHARQSELLQAESVSPAASRSDSTNSETGSFYSNHI</sequence>
<feature type="region of interest" description="Disordered" evidence="14">
    <location>
        <begin position="340"/>
        <end position="370"/>
    </location>
</feature>
<dbReference type="GO" id="GO:0036089">
    <property type="term" value="P:cleavage furrow formation"/>
    <property type="evidence" value="ECO:0007669"/>
    <property type="project" value="TreeGrafter"/>
</dbReference>
<dbReference type="PROSITE" id="PS51377">
    <property type="entry name" value="KIND"/>
    <property type="match status" value="1"/>
</dbReference>
<evidence type="ECO:0000256" key="11">
    <source>
        <dbReference type="ARBA" id="ARBA00023203"/>
    </source>
</evidence>
<dbReference type="PANTHER" id="PTHR21345:SF3">
    <property type="entry name" value="PROTEIN SPIRE"/>
    <property type="match status" value="1"/>
</dbReference>
<keyword evidence="5" id="KW-0813">Transport</keyword>
<keyword evidence="7" id="KW-0963">Cytoplasm</keyword>
<evidence type="ECO:0000256" key="14">
    <source>
        <dbReference type="SAM" id="MobiDB-lite"/>
    </source>
</evidence>
<dbReference type="GO" id="GO:0045010">
    <property type="term" value="P:actin nucleation"/>
    <property type="evidence" value="ECO:0007669"/>
    <property type="project" value="InterPro"/>
</dbReference>
<evidence type="ECO:0000256" key="7">
    <source>
        <dbReference type="ARBA" id="ARBA00022490"/>
    </source>
</evidence>
<evidence type="ECO:0000256" key="3">
    <source>
        <dbReference type="ARBA" id="ARBA00004413"/>
    </source>
</evidence>
<dbReference type="EMBL" id="BDGG01000011">
    <property type="protein sequence ID" value="GAV04809.1"/>
    <property type="molecule type" value="Genomic_DNA"/>
</dbReference>
<evidence type="ECO:0000256" key="10">
    <source>
        <dbReference type="ARBA" id="ARBA00023136"/>
    </source>
</evidence>
<feature type="compositionally biased region" description="Polar residues" evidence="14">
    <location>
        <begin position="623"/>
        <end position="633"/>
    </location>
</feature>
<dbReference type="OrthoDB" id="10043757at2759"/>
<organism evidence="16 17">
    <name type="scientific">Ramazzottius varieornatus</name>
    <name type="common">Water bear</name>
    <name type="synonym">Tardigrade</name>
    <dbReference type="NCBI Taxonomy" id="947166"/>
    <lineage>
        <taxon>Eukaryota</taxon>
        <taxon>Metazoa</taxon>
        <taxon>Ecdysozoa</taxon>
        <taxon>Tardigrada</taxon>
        <taxon>Eutardigrada</taxon>
        <taxon>Parachela</taxon>
        <taxon>Hypsibioidea</taxon>
        <taxon>Ramazzottiidae</taxon>
        <taxon>Ramazzottius</taxon>
    </lineage>
</organism>